<gene>
    <name evidence="10" type="primary">qoxD</name>
    <name evidence="10" type="ORF">IC621_05860</name>
</gene>
<dbReference type="EC" id="1.10.3.-" evidence="9"/>
<feature type="transmembrane region" description="Helical" evidence="9">
    <location>
        <begin position="16"/>
        <end position="35"/>
    </location>
</feature>
<comment type="caution">
    <text evidence="10">The sequence shown here is derived from an EMBL/GenBank/DDBJ whole genome shotgun (WGS) entry which is preliminary data.</text>
</comment>
<dbReference type="RefSeq" id="WP_191156685.1">
    <property type="nucleotide sequence ID" value="NZ_JACXAI010000005.1"/>
</dbReference>
<keyword evidence="4 9" id="KW-1003">Cell membrane</keyword>
<dbReference type="GO" id="GO:0009319">
    <property type="term" value="C:cytochrome o ubiquinol oxidase complex"/>
    <property type="evidence" value="ECO:0007669"/>
    <property type="project" value="TreeGrafter"/>
</dbReference>
<evidence type="ECO:0000256" key="3">
    <source>
        <dbReference type="ARBA" id="ARBA00008079"/>
    </source>
</evidence>
<evidence type="ECO:0000256" key="4">
    <source>
        <dbReference type="ARBA" id="ARBA00022475"/>
    </source>
</evidence>
<evidence type="ECO:0000256" key="9">
    <source>
        <dbReference type="RuleBase" id="RU367153"/>
    </source>
</evidence>
<evidence type="ECO:0000313" key="11">
    <source>
        <dbReference type="Proteomes" id="UP000626844"/>
    </source>
</evidence>
<keyword evidence="8 9" id="KW-0472">Membrane</keyword>
<evidence type="ECO:0000313" key="10">
    <source>
        <dbReference type="EMBL" id="MBD1379751.1"/>
    </source>
</evidence>
<dbReference type="Proteomes" id="UP000626844">
    <property type="component" value="Unassembled WGS sequence"/>
</dbReference>
<keyword evidence="11" id="KW-1185">Reference proteome</keyword>
<keyword evidence="5 9" id="KW-0812">Transmembrane</keyword>
<dbReference type="Pfam" id="PF03626">
    <property type="entry name" value="COX4_pro"/>
    <property type="match status" value="1"/>
</dbReference>
<evidence type="ECO:0000256" key="7">
    <source>
        <dbReference type="ARBA" id="ARBA00023002"/>
    </source>
</evidence>
<evidence type="ECO:0000256" key="5">
    <source>
        <dbReference type="ARBA" id="ARBA00022692"/>
    </source>
</evidence>
<feature type="transmembrane region" description="Helical" evidence="9">
    <location>
        <begin position="47"/>
        <end position="66"/>
    </location>
</feature>
<dbReference type="GO" id="GO:0015078">
    <property type="term" value="F:proton transmembrane transporter activity"/>
    <property type="evidence" value="ECO:0007669"/>
    <property type="project" value="TreeGrafter"/>
</dbReference>
<dbReference type="GO" id="GO:0016682">
    <property type="term" value="F:oxidoreductase activity, acting on diphenols and related substances as donors, oxygen as acceptor"/>
    <property type="evidence" value="ECO:0007669"/>
    <property type="project" value="UniProtKB-UniRule"/>
</dbReference>
<keyword evidence="6 9" id="KW-1133">Transmembrane helix</keyword>
<comment type="catalytic activity">
    <reaction evidence="1 9">
        <text>2 a quinol + O2 = 2 a quinone + 2 H2O</text>
        <dbReference type="Rhea" id="RHEA:55376"/>
        <dbReference type="ChEBI" id="CHEBI:15377"/>
        <dbReference type="ChEBI" id="CHEBI:15379"/>
        <dbReference type="ChEBI" id="CHEBI:24646"/>
        <dbReference type="ChEBI" id="CHEBI:132124"/>
    </reaction>
</comment>
<keyword evidence="7 9" id="KW-0560">Oxidoreductase</keyword>
<comment type="similarity">
    <text evidence="3 9">Belongs to the cytochrome c oxidase bacterial subunit 4 family.</text>
</comment>
<dbReference type="GO" id="GO:0009486">
    <property type="term" value="F:cytochrome bo3 ubiquinol oxidase activity"/>
    <property type="evidence" value="ECO:0007669"/>
    <property type="project" value="TreeGrafter"/>
</dbReference>
<comment type="subcellular location">
    <subcellularLocation>
        <location evidence="2 9">Cell membrane</location>
        <topology evidence="2 9">Multi-pass membrane protein</topology>
    </subcellularLocation>
</comment>
<dbReference type="EMBL" id="JACXAI010000005">
    <property type="protein sequence ID" value="MBD1379751.1"/>
    <property type="molecule type" value="Genomic_DNA"/>
</dbReference>
<dbReference type="PANTHER" id="PTHR36835:SF1">
    <property type="entry name" value="CYTOCHROME BO(3) UBIQUINOL OXIDASE SUBUNIT 4"/>
    <property type="match status" value="1"/>
</dbReference>
<dbReference type="GO" id="GO:0015990">
    <property type="term" value="P:electron transport coupled proton transport"/>
    <property type="evidence" value="ECO:0007669"/>
    <property type="project" value="TreeGrafter"/>
</dbReference>
<dbReference type="InterPro" id="IPR005171">
    <property type="entry name" value="Cyt_c_oxidase_su4_prok"/>
</dbReference>
<evidence type="ECO:0000256" key="6">
    <source>
        <dbReference type="ARBA" id="ARBA00022989"/>
    </source>
</evidence>
<dbReference type="GO" id="GO:0019646">
    <property type="term" value="P:aerobic electron transport chain"/>
    <property type="evidence" value="ECO:0007669"/>
    <property type="project" value="TreeGrafter"/>
</dbReference>
<comment type="function">
    <text evidence="9">Catalyzes quinol oxidation with the concomitant reduction of oxygen to water.</text>
</comment>
<accession>A0A926NEG9</accession>
<proteinExistence type="inferred from homology"/>
<dbReference type="GO" id="GO:0005886">
    <property type="term" value="C:plasma membrane"/>
    <property type="evidence" value="ECO:0007669"/>
    <property type="project" value="UniProtKB-SubCell"/>
</dbReference>
<sequence length="109" mass="12336">MAHNKSGAQSHNHFPWHHVIGFATSIILTLIALWVAMYTELSSTLKIVTIFIFGFIQAGLQLFMFMHVREGEDGGWNVINMLFAAFIAVVIALGSYWVMEFGVHLNHHH</sequence>
<dbReference type="GO" id="GO:0042773">
    <property type="term" value="P:ATP synthesis coupled electron transport"/>
    <property type="evidence" value="ECO:0007669"/>
    <property type="project" value="UniProtKB-UniRule"/>
</dbReference>
<dbReference type="AlphaFoldDB" id="A0A926NEG9"/>
<evidence type="ECO:0000256" key="2">
    <source>
        <dbReference type="ARBA" id="ARBA00004651"/>
    </source>
</evidence>
<dbReference type="InterPro" id="IPR050968">
    <property type="entry name" value="Cytochrome_c_oxidase_bac_sub4"/>
</dbReference>
<feature type="transmembrane region" description="Helical" evidence="9">
    <location>
        <begin position="78"/>
        <end position="99"/>
    </location>
</feature>
<dbReference type="InterPro" id="IPR014250">
    <property type="entry name" value="QoxD"/>
</dbReference>
<evidence type="ECO:0000256" key="8">
    <source>
        <dbReference type="ARBA" id="ARBA00023136"/>
    </source>
</evidence>
<evidence type="ECO:0000256" key="1">
    <source>
        <dbReference type="ARBA" id="ARBA00000725"/>
    </source>
</evidence>
<dbReference type="PANTHER" id="PTHR36835">
    <property type="entry name" value="CYTOCHROME BO(3) UBIQUINOL OXIDASE SUBUNIT 4"/>
    <property type="match status" value="1"/>
</dbReference>
<reference evidence="10" key="1">
    <citation type="submission" date="2020-09" db="EMBL/GenBank/DDBJ databases">
        <title>A novel bacterium of genus Bacillus, isolated from South China Sea.</title>
        <authorList>
            <person name="Huang H."/>
            <person name="Mo K."/>
            <person name="Hu Y."/>
        </authorList>
    </citation>
    <scope>NUCLEOTIDE SEQUENCE</scope>
    <source>
        <strain evidence="10">IB182487</strain>
    </source>
</reference>
<dbReference type="NCBIfam" id="TIGR02901">
    <property type="entry name" value="QoxD"/>
    <property type="match status" value="1"/>
</dbReference>
<name>A0A926NEG9_9BACI</name>
<protein>
    <recommendedName>
        <fullName evidence="9">Quinol oxidase subunit 4</fullName>
        <ecNumber evidence="9">1.10.3.-</ecNumber>
    </recommendedName>
</protein>
<organism evidence="10 11">
    <name type="scientific">Metabacillus arenae</name>
    <dbReference type="NCBI Taxonomy" id="2771434"/>
    <lineage>
        <taxon>Bacteria</taxon>
        <taxon>Bacillati</taxon>
        <taxon>Bacillota</taxon>
        <taxon>Bacilli</taxon>
        <taxon>Bacillales</taxon>
        <taxon>Bacillaceae</taxon>
        <taxon>Metabacillus</taxon>
    </lineage>
</organism>